<dbReference type="InterPro" id="IPR002543">
    <property type="entry name" value="FtsK_dom"/>
</dbReference>
<protein>
    <submittedName>
        <fullName evidence="4">FtsK/SpoIIIE domain-containing protein</fullName>
    </submittedName>
</protein>
<dbReference type="SUPFAM" id="SSF52540">
    <property type="entry name" value="P-loop containing nucleoside triphosphate hydrolases"/>
    <property type="match status" value="1"/>
</dbReference>
<dbReference type="InterPro" id="IPR027417">
    <property type="entry name" value="P-loop_NTPase"/>
</dbReference>
<comment type="caution">
    <text evidence="4">The sequence shown here is derived from an EMBL/GenBank/DDBJ whole genome shotgun (WGS) entry which is preliminary data.</text>
</comment>
<accession>A0ABW6SKU1</accession>
<dbReference type="Pfam" id="PF01580">
    <property type="entry name" value="FtsK_SpoIIIE"/>
    <property type="match status" value="1"/>
</dbReference>
<proteinExistence type="predicted"/>
<organism evidence="4 5">
    <name type="scientific">Microtetraspora malaysiensis</name>
    <dbReference type="NCBI Taxonomy" id="161358"/>
    <lineage>
        <taxon>Bacteria</taxon>
        <taxon>Bacillati</taxon>
        <taxon>Actinomycetota</taxon>
        <taxon>Actinomycetes</taxon>
        <taxon>Streptosporangiales</taxon>
        <taxon>Streptosporangiaceae</taxon>
        <taxon>Microtetraspora</taxon>
    </lineage>
</organism>
<keyword evidence="2" id="KW-1133">Transmembrane helix</keyword>
<feature type="region of interest" description="Disordered" evidence="1">
    <location>
        <begin position="610"/>
        <end position="634"/>
    </location>
</feature>
<sequence length="713" mass="77006">MSRRTVTEPQVETVVRTSGDWWLTHGLPLATPPILCGVLGTLIALAHRFWGGDPIKTPIIAVIAFIVGAAVTSFAWMAAGRRKLLRILVVTSGVTATLFLVIGLVVGFGTIWLAYTACSLVVSVLWGIWRGTKYAGSSPGLDSTGASPLMDAIHAARVQFSQPTMDDRGVIRANVQTLPGGTLEEARGLVPLLSSDARAVPGGAHLARHPDKDGVGTIEIPTRDNLKGGVPWPGVTGIGGLPTDPFSIGEYQSGPCMVCVVGDATKDPRAPDIKHVKIGGVTGSGKSTLALAVLANLLVRRRVNVIGIDLSKELQTFGPVVHGLTWMITDEEVARPFLARLAKVIKGRTAHLAREGLRRWTLKSSLNLLIIYVEESKAFRRFQTQYENLVADSRSAGIMWISSTQDWIYRQVSTSVRKNHGVGICFGVEEADDAAHVLPDSVIAALGKNGLPTWGSTRPGYCYAGGGLGIPERMWPKMLRGYQPVDDREIIAAVDAGAPFRDPMDEVTAGLFGELFQRRTIYTGPVWGSDGASAPVTGPSTAPARPARDQVDDVDEPPADALEAEATAEDDNAADRDEMLRSLAESQRRHLGDHATAGDLAYVDPDAEISVDIDDPGEESPDEDQAPKPSPEEARRIWDQLLDELYRSGARRVETSDLTKWLARVQRERTFLYRQTDRWEQAGYVQPCPDDVSGWDLVASPLETAAPGPLHGE</sequence>
<name>A0ABW6SKU1_9ACTN</name>
<gene>
    <name evidence="4" type="ORF">ACFYXI_07940</name>
</gene>
<keyword evidence="2" id="KW-0812">Transmembrane</keyword>
<dbReference type="EMBL" id="JBIASD010000004">
    <property type="protein sequence ID" value="MFF3665511.1"/>
    <property type="molecule type" value="Genomic_DNA"/>
</dbReference>
<evidence type="ECO:0000313" key="4">
    <source>
        <dbReference type="EMBL" id="MFF3665511.1"/>
    </source>
</evidence>
<evidence type="ECO:0000256" key="1">
    <source>
        <dbReference type="SAM" id="MobiDB-lite"/>
    </source>
</evidence>
<keyword evidence="5" id="KW-1185">Reference proteome</keyword>
<feature type="transmembrane region" description="Helical" evidence="2">
    <location>
        <begin position="21"/>
        <end position="46"/>
    </location>
</feature>
<dbReference type="Gene3D" id="3.40.50.300">
    <property type="entry name" value="P-loop containing nucleotide triphosphate hydrolases"/>
    <property type="match status" value="1"/>
</dbReference>
<reference evidence="4 5" key="1">
    <citation type="submission" date="2024-10" db="EMBL/GenBank/DDBJ databases">
        <title>The Natural Products Discovery Center: Release of the First 8490 Sequenced Strains for Exploring Actinobacteria Biosynthetic Diversity.</title>
        <authorList>
            <person name="Kalkreuter E."/>
            <person name="Kautsar S.A."/>
            <person name="Yang D."/>
            <person name="Bader C.D."/>
            <person name="Teijaro C.N."/>
            <person name="Fluegel L."/>
            <person name="Davis C.M."/>
            <person name="Simpson J.R."/>
            <person name="Lauterbach L."/>
            <person name="Steele A.D."/>
            <person name="Gui C."/>
            <person name="Meng S."/>
            <person name="Li G."/>
            <person name="Viehrig K."/>
            <person name="Ye F."/>
            <person name="Su P."/>
            <person name="Kiefer A.F."/>
            <person name="Nichols A."/>
            <person name="Cepeda A.J."/>
            <person name="Yan W."/>
            <person name="Fan B."/>
            <person name="Jiang Y."/>
            <person name="Adhikari A."/>
            <person name="Zheng C.-J."/>
            <person name="Schuster L."/>
            <person name="Cowan T.M."/>
            <person name="Smanski M.J."/>
            <person name="Chevrette M.G."/>
            <person name="De Carvalho L.P.S."/>
            <person name="Shen B."/>
        </authorList>
    </citation>
    <scope>NUCLEOTIDE SEQUENCE [LARGE SCALE GENOMIC DNA]</scope>
    <source>
        <strain evidence="4 5">NPDC002173</strain>
    </source>
</reference>
<keyword evidence="2" id="KW-0472">Membrane</keyword>
<dbReference type="Proteomes" id="UP001602013">
    <property type="component" value="Unassembled WGS sequence"/>
</dbReference>
<feature type="transmembrane region" description="Helical" evidence="2">
    <location>
        <begin position="84"/>
        <end position="106"/>
    </location>
</feature>
<feature type="domain" description="FtsK" evidence="3">
    <location>
        <begin position="263"/>
        <end position="359"/>
    </location>
</feature>
<feature type="transmembrane region" description="Helical" evidence="2">
    <location>
        <begin position="58"/>
        <end position="77"/>
    </location>
</feature>
<evidence type="ECO:0000256" key="2">
    <source>
        <dbReference type="SAM" id="Phobius"/>
    </source>
</evidence>
<feature type="region of interest" description="Disordered" evidence="1">
    <location>
        <begin position="528"/>
        <end position="555"/>
    </location>
</feature>
<evidence type="ECO:0000313" key="5">
    <source>
        <dbReference type="Proteomes" id="UP001602013"/>
    </source>
</evidence>
<dbReference type="RefSeq" id="WP_387409524.1">
    <property type="nucleotide sequence ID" value="NZ_JBIASD010000004.1"/>
</dbReference>
<feature type="compositionally biased region" description="Acidic residues" evidence="1">
    <location>
        <begin position="610"/>
        <end position="624"/>
    </location>
</feature>
<evidence type="ECO:0000259" key="3">
    <source>
        <dbReference type="Pfam" id="PF01580"/>
    </source>
</evidence>